<dbReference type="Pfam" id="PF01274">
    <property type="entry name" value="MS_TIM-barrel"/>
    <property type="match status" value="1"/>
</dbReference>
<dbReference type="InterPro" id="IPR048356">
    <property type="entry name" value="MS_N"/>
</dbReference>
<dbReference type="PANTHER" id="PTHR42902">
    <property type="entry name" value="MALATE SYNTHASE"/>
    <property type="match status" value="1"/>
</dbReference>
<keyword evidence="7" id="KW-1185">Reference proteome</keyword>
<dbReference type="Gene3D" id="3.20.20.360">
    <property type="entry name" value="Malate synthase, domain 3"/>
    <property type="match status" value="1"/>
</dbReference>
<evidence type="ECO:0000256" key="1">
    <source>
        <dbReference type="ARBA" id="ARBA00006394"/>
    </source>
</evidence>
<dbReference type="InterPro" id="IPR011076">
    <property type="entry name" value="Malate_synth_sf"/>
</dbReference>
<feature type="domain" description="Malate synthase N-terminal" evidence="5">
    <location>
        <begin position="15"/>
        <end position="74"/>
    </location>
</feature>
<dbReference type="GO" id="GO:0006097">
    <property type="term" value="P:glyoxylate cycle"/>
    <property type="evidence" value="ECO:0007669"/>
    <property type="project" value="UniProtKB-UniPathway"/>
</dbReference>
<keyword evidence="3" id="KW-0808">Transferase</keyword>
<evidence type="ECO:0000259" key="5">
    <source>
        <dbReference type="Pfam" id="PF20656"/>
    </source>
</evidence>
<dbReference type="GO" id="GO:0005782">
    <property type="term" value="C:peroxisomal matrix"/>
    <property type="evidence" value="ECO:0007669"/>
    <property type="project" value="TreeGrafter"/>
</dbReference>
<dbReference type="InterPro" id="IPR019830">
    <property type="entry name" value="Malate_synthase_CS"/>
</dbReference>
<comment type="pathway">
    <text evidence="3">Carbohydrate metabolism; glyoxylate cycle; (S)-malate from isocitrate: step 2/2.</text>
</comment>
<evidence type="ECO:0000256" key="2">
    <source>
        <dbReference type="ARBA" id="ARBA00012636"/>
    </source>
</evidence>
<comment type="caution">
    <text evidence="6">The sequence shown here is derived from an EMBL/GenBank/DDBJ whole genome shotgun (WGS) entry which is preliminary data.</text>
</comment>
<dbReference type="NCBIfam" id="TIGR01344">
    <property type="entry name" value="malate_syn_A"/>
    <property type="match status" value="1"/>
</dbReference>
<dbReference type="FunFam" id="3.20.20.360:FF:000001">
    <property type="entry name" value="Malate synthase"/>
    <property type="match status" value="1"/>
</dbReference>
<dbReference type="AlphaFoldDB" id="A0A4U6X2B7"/>
<comment type="catalytic activity">
    <reaction evidence="3">
        <text>glyoxylate + acetyl-CoA + H2O = (S)-malate + CoA + H(+)</text>
        <dbReference type="Rhea" id="RHEA:18181"/>
        <dbReference type="ChEBI" id="CHEBI:15377"/>
        <dbReference type="ChEBI" id="CHEBI:15378"/>
        <dbReference type="ChEBI" id="CHEBI:15589"/>
        <dbReference type="ChEBI" id="CHEBI:36655"/>
        <dbReference type="ChEBI" id="CHEBI:57287"/>
        <dbReference type="ChEBI" id="CHEBI:57288"/>
        <dbReference type="EC" id="2.3.3.9"/>
    </reaction>
</comment>
<feature type="domain" description="Malate synthase TIM barrel" evidence="4">
    <location>
        <begin position="166"/>
        <end position="408"/>
    </location>
</feature>
<dbReference type="GO" id="GO:0004474">
    <property type="term" value="F:malate synthase activity"/>
    <property type="evidence" value="ECO:0007669"/>
    <property type="project" value="UniProtKB-EC"/>
</dbReference>
<keyword evidence="3" id="KW-0816">Tricarboxylic acid cycle</keyword>
<evidence type="ECO:0000313" key="6">
    <source>
        <dbReference type="EMBL" id="TKW49285.1"/>
    </source>
</evidence>
<proteinExistence type="inferred from homology"/>
<evidence type="ECO:0000313" key="7">
    <source>
        <dbReference type="Proteomes" id="UP000310108"/>
    </source>
</evidence>
<sequence length="487" mass="54921">MSQSTTPSTLDSVSILGAGNDASRRILTKDAVKFLAVLHRSFEPTRRRLLKLREERQAETDKGRLPDFLPETKHIRDDKNWKGAAPAPGLVDRRVEITGPTDRKMVVNALNSDVWAYMADFEDSNGPTWDNMIYGQANLYDAIRRQVDFRLGEKEYKLRTDRALPTLIARTRGWHLDEKHLTVDGEPISGALFDFGLYFFHNAEELISRGAGPYFYLPKMESHLEARLWNDVFNAAQDYVGIPRGTIRATVLIETISAVFEMDEIIYELRDHSSGLNCGRWDYIFTFLKRFRNRPGFVLPDRADVAMTVPFMDAYVKLLISTCHGRGVHAMGGMAALIPRRDDPAANAEAMDSVRADKLREVLAGYDGTWVAHPALASVASGVFNEHMPTANQIFEDAATAEVSRTQLWQWVRHGVSTAEGTRLDKTTMLSILDDVKSELIRASPPNNKYELAAKYLRPQVTGEEYADFVTTLLYDEITSVGPSWKL</sequence>
<organism evidence="6 7">
    <name type="scientific">Colletotrichum tanaceti</name>
    <dbReference type="NCBI Taxonomy" id="1306861"/>
    <lineage>
        <taxon>Eukaryota</taxon>
        <taxon>Fungi</taxon>
        <taxon>Dikarya</taxon>
        <taxon>Ascomycota</taxon>
        <taxon>Pezizomycotina</taxon>
        <taxon>Sordariomycetes</taxon>
        <taxon>Hypocreomycetidae</taxon>
        <taxon>Glomerellales</taxon>
        <taxon>Glomerellaceae</taxon>
        <taxon>Colletotrichum</taxon>
        <taxon>Colletotrichum destructivum species complex</taxon>
    </lineage>
</organism>
<dbReference type="SUPFAM" id="SSF51645">
    <property type="entry name" value="Malate synthase G"/>
    <property type="match status" value="1"/>
</dbReference>
<dbReference type="InterPro" id="IPR006252">
    <property type="entry name" value="Malate_synthA"/>
</dbReference>
<dbReference type="CDD" id="cd00727">
    <property type="entry name" value="malate_synt_A"/>
    <property type="match status" value="1"/>
</dbReference>
<dbReference type="STRING" id="1306861.A0A4U6X2B7"/>
<protein>
    <recommendedName>
        <fullName evidence="2 3">Malate synthase</fullName>
        <ecNumber evidence="2 3">2.3.3.9</ecNumber>
    </recommendedName>
</protein>
<dbReference type="PROSITE" id="PS00510">
    <property type="entry name" value="MALATE_SYNTHASE"/>
    <property type="match status" value="1"/>
</dbReference>
<dbReference type="EC" id="2.3.3.9" evidence="2 3"/>
<dbReference type="PANTHER" id="PTHR42902:SF1">
    <property type="entry name" value="MALATE SYNTHASE 1-RELATED"/>
    <property type="match status" value="1"/>
</dbReference>
<evidence type="ECO:0000259" key="4">
    <source>
        <dbReference type="Pfam" id="PF01274"/>
    </source>
</evidence>
<keyword evidence="3" id="KW-0329">Glyoxylate bypass</keyword>
<dbReference type="UniPathway" id="UPA00703">
    <property type="reaction ID" value="UER00720"/>
</dbReference>
<dbReference type="InterPro" id="IPR046363">
    <property type="entry name" value="MS_N_TIM-barrel_dom"/>
</dbReference>
<dbReference type="EMBL" id="PJEX01000574">
    <property type="protein sequence ID" value="TKW49285.1"/>
    <property type="molecule type" value="Genomic_DNA"/>
</dbReference>
<dbReference type="Pfam" id="PF20656">
    <property type="entry name" value="MS_N"/>
    <property type="match status" value="1"/>
</dbReference>
<gene>
    <name evidence="6" type="primary">acuE</name>
    <name evidence="6" type="ORF">CTA1_9210</name>
</gene>
<dbReference type="Proteomes" id="UP000310108">
    <property type="component" value="Unassembled WGS sequence"/>
</dbReference>
<accession>A0A4U6X2B7</accession>
<comment type="similarity">
    <text evidence="1 3">Belongs to the malate synthase family.</text>
</comment>
<evidence type="ECO:0000256" key="3">
    <source>
        <dbReference type="RuleBase" id="RU000555"/>
    </source>
</evidence>
<reference evidence="6 7" key="1">
    <citation type="journal article" date="2019" name="PLoS ONE">
        <title>Comparative genome analysis indicates high evolutionary potential of pathogenicity genes in Colletotrichum tanaceti.</title>
        <authorList>
            <person name="Lelwala R.V."/>
            <person name="Korhonen P.K."/>
            <person name="Young N.D."/>
            <person name="Scott J.B."/>
            <person name="Ades P.A."/>
            <person name="Gasser R.B."/>
            <person name="Taylor P.W.J."/>
        </authorList>
    </citation>
    <scope>NUCLEOTIDE SEQUENCE [LARGE SCALE GENOMIC DNA]</scope>
    <source>
        <strain evidence="6">BRIP57314</strain>
    </source>
</reference>
<name>A0A4U6X2B7_9PEZI</name>
<dbReference type="InterPro" id="IPR001465">
    <property type="entry name" value="Malate_synthase_TIM"/>
</dbReference>
<dbReference type="GO" id="GO:0006099">
    <property type="term" value="P:tricarboxylic acid cycle"/>
    <property type="evidence" value="ECO:0007669"/>
    <property type="project" value="UniProtKB-KW"/>
</dbReference>